<proteinExistence type="predicted"/>
<evidence type="ECO:0000259" key="1">
    <source>
        <dbReference type="PROSITE" id="PS50965"/>
    </source>
</evidence>
<dbReference type="AlphaFoldDB" id="A0A562JLK1"/>
<dbReference type="GO" id="GO:0003916">
    <property type="term" value="F:DNA topoisomerase activity"/>
    <property type="evidence" value="ECO:0007669"/>
    <property type="project" value="InterPro"/>
</dbReference>
<keyword evidence="2" id="KW-0413">Isomerase</keyword>
<sequence length="240" mass="27441">MYYLIAIAIAGFILNLPTVKGFFGEFFIRVILKLLNKKKYIVINDVLIPTNNGKTAQIDHVVVSNYGIFVIETKNYSGWIFGNENSINWTQVIYKTKNQFYNPILQNKGHVKALQDLLVDYPDVKYIPIVVFTLNANFKKLEVTSHVVYSLGLLSIIKMYDTGIISEAALTSIYQRIINANNTDRVARQEHVVNIQEYKYKTETGKCPRCSGNLVERNGKYGAFIGCSNYPKCRYVLKEK</sequence>
<dbReference type="Gene3D" id="3.30.65.10">
    <property type="entry name" value="Bacterial Topoisomerase I, domain 1"/>
    <property type="match status" value="1"/>
</dbReference>
<evidence type="ECO:0000313" key="2">
    <source>
        <dbReference type="EMBL" id="TWH83634.1"/>
    </source>
</evidence>
<keyword evidence="3" id="KW-1185">Reference proteome</keyword>
<feature type="domain" description="NERD" evidence="1">
    <location>
        <begin position="20"/>
        <end position="137"/>
    </location>
</feature>
<dbReference type="Proteomes" id="UP000315343">
    <property type="component" value="Unassembled WGS sequence"/>
</dbReference>
<name>A0A562JLK1_9FIRM</name>
<dbReference type="Pfam" id="PF08378">
    <property type="entry name" value="NERD"/>
    <property type="match status" value="1"/>
</dbReference>
<dbReference type="PROSITE" id="PS50965">
    <property type="entry name" value="NERD"/>
    <property type="match status" value="1"/>
</dbReference>
<comment type="caution">
    <text evidence="2">The sequence shown here is derived from an EMBL/GenBank/DDBJ whole genome shotgun (WGS) entry which is preliminary data.</text>
</comment>
<reference evidence="2 3" key="1">
    <citation type="submission" date="2019-07" db="EMBL/GenBank/DDBJ databases">
        <title>Genomic Encyclopedia of Type Strains, Phase I: the one thousand microbial genomes (KMG-I) project.</title>
        <authorList>
            <person name="Kyrpides N."/>
        </authorList>
    </citation>
    <scope>NUCLEOTIDE SEQUENCE [LARGE SCALE GENOMIC DNA]</scope>
    <source>
        <strain evidence="2 3">DSM 13558</strain>
    </source>
</reference>
<dbReference type="GO" id="GO:0005694">
    <property type="term" value="C:chromosome"/>
    <property type="evidence" value="ECO:0007669"/>
    <property type="project" value="InterPro"/>
</dbReference>
<dbReference type="InterPro" id="IPR011528">
    <property type="entry name" value="NERD"/>
</dbReference>
<gene>
    <name evidence="2" type="ORF">LY60_00245</name>
</gene>
<dbReference type="GO" id="GO:0006265">
    <property type="term" value="P:DNA topological change"/>
    <property type="evidence" value="ECO:0007669"/>
    <property type="project" value="InterPro"/>
</dbReference>
<dbReference type="SUPFAM" id="SSF57783">
    <property type="entry name" value="Zinc beta-ribbon"/>
    <property type="match status" value="1"/>
</dbReference>
<dbReference type="Pfam" id="PF01396">
    <property type="entry name" value="Zn_ribbon_Top1"/>
    <property type="match status" value="1"/>
</dbReference>
<accession>A0A562JLK1</accession>
<dbReference type="GO" id="GO:0003677">
    <property type="term" value="F:DNA binding"/>
    <property type="evidence" value="ECO:0007669"/>
    <property type="project" value="InterPro"/>
</dbReference>
<dbReference type="EMBL" id="VLKH01000001">
    <property type="protein sequence ID" value="TWH83634.1"/>
    <property type="molecule type" value="Genomic_DNA"/>
</dbReference>
<organism evidence="2 3">
    <name type="scientific">Sedimentibacter saalensis</name>
    <dbReference type="NCBI Taxonomy" id="130788"/>
    <lineage>
        <taxon>Bacteria</taxon>
        <taxon>Bacillati</taxon>
        <taxon>Bacillota</taxon>
        <taxon>Tissierellia</taxon>
        <taxon>Sedimentibacter</taxon>
    </lineage>
</organism>
<dbReference type="RefSeq" id="WP_145078844.1">
    <property type="nucleotide sequence ID" value="NZ_VLKH01000001.1"/>
</dbReference>
<protein>
    <submittedName>
        <fullName evidence="2">Topoisomerase-like DNA binding C4 zinc finger protein</fullName>
    </submittedName>
</protein>
<dbReference type="OrthoDB" id="9776650at2"/>
<dbReference type="InterPro" id="IPR013498">
    <property type="entry name" value="Topo_IA_Znf"/>
</dbReference>
<evidence type="ECO:0000313" key="3">
    <source>
        <dbReference type="Proteomes" id="UP000315343"/>
    </source>
</evidence>